<protein>
    <submittedName>
        <fullName evidence="7">Alpha/beta-hydrolase</fullName>
    </submittedName>
</protein>
<keyword evidence="3" id="KW-0378">Hydrolase</keyword>
<dbReference type="Proteomes" id="UP000799444">
    <property type="component" value="Unassembled WGS sequence"/>
</dbReference>
<dbReference type="Gene3D" id="3.40.50.1820">
    <property type="entry name" value="alpha/beta hydrolase"/>
    <property type="match status" value="1"/>
</dbReference>
<evidence type="ECO:0000256" key="2">
    <source>
        <dbReference type="ARBA" id="ARBA00022797"/>
    </source>
</evidence>
<keyword evidence="5" id="KW-0732">Signal</keyword>
<comment type="similarity">
    <text evidence="1">Belongs to the peptidase S33 family.</text>
</comment>
<dbReference type="EMBL" id="ML996220">
    <property type="protein sequence ID" value="KAF2730317.1"/>
    <property type="molecule type" value="Genomic_DNA"/>
</dbReference>
<comment type="caution">
    <text evidence="7">The sequence shown here is derived from an EMBL/GenBank/DDBJ whole genome shotgun (WGS) entry which is preliminary data.</text>
</comment>
<accession>A0A9P4UVT8</accession>
<keyword evidence="2" id="KW-0058">Aromatic hydrocarbons catabolism</keyword>
<sequence length="415" mass="46276">MILSTLIGLSALLEAVSASTVPRFEPYRSGFNLQTFKIDLAHDVHRMLRQVNETDVSNTFHFADSSAGITLEQLQSLRSQWLSDFDWNKEQAALNEFHHFTAEVEKLTVHFIHEKSNRPNAIPLILNHGWPGSFLEFVPVINNLTQMAKTSTGQEVAFDVVVPSLPGYAFSSAPPLNWTVDDTARVFNTLMTKVLGYSKYAVHGTDWGSGVAYSLYDNFNASVRATHLAFAPFHPATPEQLAAQNISLSPTEQFEESEAMNWNSAGSGYFYEQTTKPNTIGLALYDNPVGQLAWIGEKFQNWSDPRAGTGPSVLTNNEILKGVSLYVLTKSIISSIYIYWQNPNGFKSSYSKAHTDAPLLFSAFKYNIAFWPPALVQTIGNLVYYQNHDFGGHFAGLDNPPALISDLREIGTYWK</sequence>
<evidence type="ECO:0000256" key="3">
    <source>
        <dbReference type="ARBA" id="ARBA00022801"/>
    </source>
</evidence>
<gene>
    <name evidence="7" type="ORF">EJ04DRAFT_445366</name>
</gene>
<dbReference type="AlphaFoldDB" id="A0A9P4UVT8"/>
<keyword evidence="8" id="KW-1185">Reference proteome</keyword>
<feature type="signal peptide" evidence="5">
    <location>
        <begin position="1"/>
        <end position="18"/>
    </location>
</feature>
<dbReference type="InterPro" id="IPR010497">
    <property type="entry name" value="Epoxide_hydro_N"/>
</dbReference>
<organism evidence="7 8">
    <name type="scientific">Polyplosphaeria fusca</name>
    <dbReference type="NCBI Taxonomy" id="682080"/>
    <lineage>
        <taxon>Eukaryota</taxon>
        <taxon>Fungi</taxon>
        <taxon>Dikarya</taxon>
        <taxon>Ascomycota</taxon>
        <taxon>Pezizomycotina</taxon>
        <taxon>Dothideomycetes</taxon>
        <taxon>Pleosporomycetidae</taxon>
        <taxon>Pleosporales</taxon>
        <taxon>Tetraplosphaeriaceae</taxon>
        <taxon>Polyplosphaeria</taxon>
    </lineage>
</organism>
<feature type="domain" description="Epoxide hydrolase N-terminal" evidence="6">
    <location>
        <begin position="35"/>
        <end position="137"/>
    </location>
</feature>
<dbReference type="PIRSF" id="PIRSF001112">
    <property type="entry name" value="Epoxide_hydrolase"/>
    <property type="match status" value="1"/>
</dbReference>
<dbReference type="InterPro" id="IPR029058">
    <property type="entry name" value="AB_hydrolase_fold"/>
</dbReference>
<evidence type="ECO:0000256" key="1">
    <source>
        <dbReference type="ARBA" id="ARBA00010088"/>
    </source>
</evidence>
<proteinExistence type="inferred from homology"/>
<dbReference type="GO" id="GO:0097176">
    <property type="term" value="P:epoxide metabolic process"/>
    <property type="evidence" value="ECO:0007669"/>
    <property type="project" value="TreeGrafter"/>
</dbReference>
<dbReference type="GO" id="GO:0004301">
    <property type="term" value="F:epoxide hydrolase activity"/>
    <property type="evidence" value="ECO:0007669"/>
    <property type="project" value="TreeGrafter"/>
</dbReference>
<evidence type="ECO:0000313" key="7">
    <source>
        <dbReference type="EMBL" id="KAF2730317.1"/>
    </source>
</evidence>
<dbReference type="PRINTS" id="PR00412">
    <property type="entry name" value="EPOXHYDRLASE"/>
</dbReference>
<feature type="active site" description="Proton donor" evidence="4">
    <location>
        <position position="339"/>
    </location>
</feature>
<evidence type="ECO:0000259" key="6">
    <source>
        <dbReference type="Pfam" id="PF06441"/>
    </source>
</evidence>
<dbReference type="InterPro" id="IPR000639">
    <property type="entry name" value="Epox_hydrolase-like"/>
</dbReference>
<dbReference type="SUPFAM" id="SSF53474">
    <property type="entry name" value="alpha/beta-Hydrolases"/>
    <property type="match status" value="1"/>
</dbReference>
<dbReference type="PANTHER" id="PTHR21661">
    <property type="entry name" value="EPOXIDE HYDROLASE 1-RELATED"/>
    <property type="match status" value="1"/>
</dbReference>
<dbReference type="Pfam" id="PF06441">
    <property type="entry name" value="EHN"/>
    <property type="match status" value="1"/>
</dbReference>
<dbReference type="OrthoDB" id="7130006at2759"/>
<evidence type="ECO:0000256" key="5">
    <source>
        <dbReference type="SAM" id="SignalP"/>
    </source>
</evidence>
<evidence type="ECO:0000256" key="4">
    <source>
        <dbReference type="PIRSR" id="PIRSR001112-1"/>
    </source>
</evidence>
<reference evidence="7" key="1">
    <citation type="journal article" date="2020" name="Stud. Mycol.">
        <title>101 Dothideomycetes genomes: a test case for predicting lifestyles and emergence of pathogens.</title>
        <authorList>
            <person name="Haridas S."/>
            <person name="Albert R."/>
            <person name="Binder M."/>
            <person name="Bloem J."/>
            <person name="Labutti K."/>
            <person name="Salamov A."/>
            <person name="Andreopoulos B."/>
            <person name="Baker S."/>
            <person name="Barry K."/>
            <person name="Bills G."/>
            <person name="Bluhm B."/>
            <person name="Cannon C."/>
            <person name="Castanera R."/>
            <person name="Culley D."/>
            <person name="Daum C."/>
            <person name="Ezra D."/>
            <person name="Gonzalez J."/>
            <person name="Henrissat B."/>
            <person name="Kuo A."/>
            <person name="Liang C."/>
            <person name="Lipzen A."/>
            <person name="Lutzoni F."/>
            <person name="Magnuson J."/>
            <person name="Mondo S."/>
            <person name="Nolan M."/>
            <person name="Ohm R."/>
            <person name="Pangilinan J."/>
            <person name="Park H.-J."/>
            <person name="Ramirez L."/>
            <person name="Alfaro M."/>
            <person name="Sun H."/>
            <person name="Tritt A."/>
            <person name="Yoshinaga Y."/>
            <person name="Zwiers L.-H."/>
            <person name="Turgeon B."/>
            <person name="Goodwin S."/>
            <person name="Spatafora J."/>
            <person name="Crous P."/>
            <person name="Grigoriev I."/>
        </authorList>
    </citation>
    <scope>NUCLEOTIDE SEQUENCE</scope>
    <source>
        <strain evidence="7">CBS 125425</strain>
    </source>
</reference>
<evidence type="ECO:0000313" key="8">
    <source>
        <dbReference type="Proteomes" id="UP000799444"/>
    </source>
</evidence>
<dbReference type="InterPro" id="IPR016292">
    <property type="entry name" value="Epoxide_hydrolase"/>
</dbReference>
<feature type="active site" description="Proton acceptor" evidence="4">
    <location>
        <position position="393"/>
    </location>
</feature>
<name>A0A9P4UVT8_9PLEO</name>
<feature type="chain" id="PRO_5040404675" evidence="5">
    <location>
        <begin position="19"/>
        <end position="415"/>
    </location>
</feature>
<feature type="active site" description="Nucleophile" evidence="4">
    <location>
        <position position="206"/>
    </location>
</feature>
<dbReference type="PANTHER" id="PTHR21661:SF35">
    <property type="entry name" value="EPOXIDE HYDROLASE"/>
    <property type="match status" value="1"/>
</dbReference>